<organism evidence="1 2">
    <name type="scientific">Pikeienuella piscinae</name>
    <dbReference type="NCBI Taxonomy" id="2748098"/>
    <lineage>
        <taxon>Bacteria</taxon>
        <taxon>Pseudomonadati</taxon>
        <taxon>Pseudomonadota</taxon>
        <taxon>Alphaproteobacteria</taxon>
        <taxon>Rhodobacterales</taxon>
        <taxon>Paracoccaceae</taxon>
        <taxon>Pikeienuella</taxon>
    </lineage>
</organism>
<evidence type="ECO:0000313" key="2">
    <source>
        <dbReference type="Proteomes" id="UP000503336"/>
    </source>
</evidence>
<dbReference type="KEGG" id="hdh:G5B40_06375"/>
<proteinExistence type="predicted"/>
<dbReference type="EMBL" id="CP049056">
    <property type="protein sequence ID" value="QIE55110.1"/>
    <property type="molecule type" value="Genomic_DNA"/>
</dbReference>
<sequence>MRFSRSGVGRLLVGVLTILGLSGCATEKKAVATGPTPFDRTVVEDCYTVDLFTVAKIEPPGSDVPAEWARLSGKWGSAGWDGKWCHDLYVLKIAANGEVEVMDLHAPYEPWAKPATAFRRKGRISKDGHLRVAHGAVVSEYWLENGRLYGLRKEGSGQLRIAMLPRVNSKLF</sequence>
<evidence type="ECO:0000313" key="1">
    <source>
        <dbReference type="EMBL" id="QIE55110.1"/>
    </source>
</evidence>
<reference evidence="1 2" key="1">
    <citation type="submission" date="2020-02" db="EMBL/GenBank/DDBJ databases">
        <title>complete genome sequence of Rhodobacteraceae bacterium.</title>
        <authorList>
            <person name="Park J."/>
            <person name="Kim Y.-S."/>
            <person name="Kim K.-H."/>
        </authorList>
    </citation>
    <scope>NUCLEOTIDE SEQUENCE [LARGE SCALE GENOMIC DNA]</scope>
    <source>
        <strain evidence="1 2">RR4-56</strain>
    </source>
</reference>
<dbReference type="RefSeq" id="WP_165096463.1">
    <property type="nucleotide sequence ID" value="NZ_CP049056.1"/>
</dbReference>
<dbReference type="Proteomes" id="UP000503336">
    <property type="component" value="Chromosome"/>
</dbReference>
<evidence type="ECO:0008006" key="3">
    <source>
        <dbReference type="Google" id="ProtNLM"/>
    </source>
</evidence>
<accession>A0A7L5BT85</accession>
<name>A0A7L5BT85_9RHOB</name>
<dbReference type="PROSITE" id="PS51257">
    <property type="entry name" value="PROKAR_LIPOPROTEIN"/>
    <property type="match status" value="1"/>
</dbReference>
<dbReference type="AlphaFoldDB" id="A0A7L5BT85"/>
<gene>
    <name evidence="1" type="ORF">G5B40_06375</name>
</gene>
<protein>
    <recommendedName>
        <fullName evidence="3">Lipoprotein</fullName>
    </recommendedName>
</protein>
<keyword evidence="2" id="KW-1185">Reference proteome</keyword>